<dbReference type="InterPro" id="IPR003826">
    <property type="entry name" value="AdoMetDC_fam_prok"/>
</dbReference>
<dbReference type="UniPathway" id="UPA00331">
    <property type="reaction ID" value="UER00451"/>
</dbReference>
<dbReference type="AlphaFoldDB" id="E1QLM8"/>
<dbReference type="InterPro" id="IPR042286">
    <property type="entry name" value="AdoMetDC_C"/>
</dbReference>
<dbReference type="GO" id="GO:0008295">
    <property type="term" value="P:spermidine biosynthetic process"/>
    <property type="evidence" value="ECO:0007669"/>
    <property type="project" value="UniProtKB-UniRule"/>
</dbReference>
<comment type="function">
    <text evidence="13 15">Catalyzes the decarboxylation of S-adenosylmethionine to S-adenosylmethioninamine (dcAdoMet), the propylamine donor required for the synthesis of the polyamines spermine and spermidine from the diamine putrescine.</text>
</comment>
<protein>
    <recommendedName>
        <fullName evidence="15">S-adenosylmethionine decarboxylase proenzyme</fullName>
        <shortName evidence="15">AdoMetDC</shortName>
        <shortName evidence="15">SAMDC</shortName>
        <ecNumber evidence="15">4.1.1.50</ecNumber>
    </recommendedName>
    <component>
        <recommendedName>
            <fullName evidence="15">S-adenosylmethionine decarboxylase beta chain</fullName>
        </recommendedName>
    </component>
    <component>
        <recommendedName>
            <fullName evidence="15">S-adenosylmethionine decarboxylase alpha chain</fullName>
        </recommendedName>
    </component>
</protein>
<dbReference type="InterPro" id="IPR016067">
    <property type="entry name" value="S-AdoMet_deCO2ase_core"/>
</dbReference>
<dbReference type="Gene3D" id="3.30.360.110">
    <property type="entry name" value="S-adenosylmethionine decarboxylase domain"/>
    <property type="match status" value="1"/>
</dbReference>
<feature type="active site" description="Proton donor; for catalytic activity" evidence="15">
    <location>
        <position position="83"/>
    </location>
</feature>
<dbReference type="EC" id="4.1.1.50" evidence="15"/>
<comment type="cofactor">
    <cofactor evidence="15">
        <name>pyruvate</name>
        <dbReference type="ChEBI" id="CHEBI:15361"/>
    </cofactor>
    <text evidence="15">Binds 1 pyruvoyl group covalently per subunit.</text>
</comment>
<proteinExistence type="inferred from homology"/>
<feature type="modified residue" description="Pyruvic acid (Ser); by autocatalysis" evidence="15">
    <location>
        <position position="63"/>
    </location>
</feature>
<dbReference type="SUPFAM" id="SSF56276">
    <property type="entry name" value="S-adenosylmethionine decarboxylase"/>
    <property type="match status" value="1"/>
</dbReference>
<dbReference type="NCBIfam" id="TIGR03330">
    <property type="entry name" value="SAM_DCase_Bsu"/>
    <property type="match status" value="1"/>
</dbReference>
<dbReference type="GO" id="GO:0005829">
    <property type="term" value="C:cytosol"/>
    <property type="evidence" value="ECO:0007669"/>
    <property type="project" value="TreeGrafter"/>
</dbReference>
<evidence type="ECO:0000256" key="14">
    <source>
        <dbReference type="ARBA" id="ARBA00061583"/>
    </source>
</evidence>
<dbReference type="EMBL" id="CP002085">
    <property type="protein sequence ID" value="ADK86463.1"/>
    <property type="molecule type" value="Genomic_DNA"/>
</dbReference>
<sequence length="138" mass="14825">MKALGQHLILELHGCPAAILDDPQRIEAAMIAAVEASGATMIKPYFHQFAPQGVSGMIIISESHFSIHTWPEYGYAALDVFTCGDVIDMVAATNSLREGLEAKNVQQMMLSRGILDLPDDMIHHKPQSKPAAAAGGLT</sequence>
<keyword evidence="4 15" id="KW-0210">Decarboxylase</keyword>
<evidence type="ECO:0000256" key="11">
    <source>
        <dbReference type="ARBA" id="ARBA00023317"/>
    </source>
</evidence>
<dbReference type="InterPro" id="IPR017716">
    <property type="entry name" value="S-AdoMet_deCOase_pro-enz"/>
</dbReference>
<evidence type="ECO:0000256" key="9">
    <source>
        <dbReference type="ARBA" id="ARBA00023239"/>
    </source>
</evidence>
<evidence type="ECO:0000256" key="4">
    <source>
        <dbReference type="ARBA" id="ARBA00022793"/>
    </source>
</evidence>
<dbReference type="OrthoDB" id="9793120at2"/>
<dbReference type="STRING" id="644282.Deba_3110"/>
<feature type="chain" id="PRO_5023227386" description="S-adenosylmethionine decarboxylase alpha chain" evidence="15">
    <location>
        <begin position="63"/>
        <end position="138"/>
    </location>
</feature>
<dbReference type="GO" id="GO:0004014">
    <property type="term" value="F:adenosylmethionine decarboxylase activity"/>
    <property type="evidence" value="ECO:0007669"/>
    <property type="project" value="UniProtKB-UniRule"/>
</dbReference>
<keyword evidence="8 15" id="KW-0865">Zymogen</keyword>
<evidence type="ECO:0000256" key="10">
    <source>
        <dbReference type="ARBA" id="ARBA00023270"/>
    </source>
</evidence>
<dbReference type="FunFam" id="3.30.360.110:FF:000001">
    <property type="entry name" value="S-adenosylmethionine decarboxylase proenzyme"/>
    <property type="match status" value="1"/>
</dbReference>
<keyword evidence="11 15" id="KW-0670">Pyruvate</keyword>
<feature type="chain" id="PRO_5023227387" description="S-adenosylmethionine decarboxylase beta chain" evidence="15">
    <location>
        <begin position="1"/>
        <end position="62"/>
    </location>
</feature>
<evidence type="ECO:0000256" key="5">
    <source>
        <dbReference type="ARBA" id="ARBA00022813"/>
    </source>
</evidence>
<keyword evidence="7 15" id="KW-0620">Polyamine biosynthesis</keyword>
<evidence type="ECO:0000256" key="7">
    <source>
        <dbReference type="ARBA" id="ARBA00023115"/>
    </source>
</evidence>
<dbReference type="Proteomes" id="UP000009047">
    <property type="component" value="Chromosome"/>
</dbReference>
<dbReference type="eggNOG" id="COG1586">
    <property type="taxonomic scope" value="Bacteria"/>
</dbReference>
<evidence type="ECO:0000313" key="17">
    <source>
        <dbReference type="Proteomes" id="UP000009047"/>
    </source>
</evidence>
<dbReference type="RefSeq" id="WP_013259900.1">
    <property type="nucleotide sequence ID" value="NC_014365.1"/>
</dbReference>
<comment type="pathway">
    <text evidence="1 15">Amine and polyamine biosynthesis; S-adenosylmethioninamine biosynthesis; S-adenosylmethioninamine from S-adenosyl-L-methionine: step 1/1.</text>
</comment>
<keyword evidence="17" id="KW-1185">Reference proteome</keyword>
<evidence type="ECO:0000256" key="6">
    <source>
        <dbReference type="ARBA" id="ARBA00023066"/>
    </source>
</evidence>
<evidence type="ECO:0000256" key="12">
    <source>
        <dbReference type="ARBA" id="ARBA00048112"/>
    </source>
</evidence>
<dbReference type="HAMAP" id="MF_00464">
    <property type="entry name" value="AdoMetDC_1"/>
    <property type="match status" value="1"/>
</dbReference>
<feature type="site" description="Cleavage (non-hydrolytic); by autolysis" evidence="15">
    <location>
        <begin position="62"/>
        <end position="63"/>
    </location>
</feature>
<evidence type="ECO:0000256" key="3">
    <source>
        <dbReference type="ARBA" id="ARBA00022691"/>
    </source>
</evidence>
<keyword evidence="5 15" id="KW-0068">Autocatalytic cleavage</keyword>
<keyword evidence="10 15" id="KW-0704">Schiff base</keyword>
<dbReference type="Gene3D" id="3.30.160.750">
    <property type="match status" value="1"/>
</dbReference>
<dbReference type="PANTHER" id="PTHR33866:SF2">
    <property type="entry name" value="S-ADENOSYLMETHIONINE DECARBOXYLASE PROENZYME"/>
    <property type="match status" value="1"/>
</dbReference>
<evidence type="ECO:0000256" key="13">
    <source>
        <dbReference type="ARBA" id="ARBA00056215"/>
    </source>
</evidence>
<organism evidence="16 17">
    <name type="scientific">Desulfarculus baarsii (strain ATCC 33931 / DSM 2075 / LMG 7858 / VKM B-1802 / 2st14)</name>
    <dbReference type="NCBI Taxonomy" id="644282"/>
    <lineage>
        <taxon>Bacteria</taxon>
        <taxon>Pseudomonadati</taxon>
        <taxon>Thermodesulfobacteriota</taxon>
        <taxon>Desulfarculia</taxon>
        <taxon>Desulfarculales</taxon>
        <taxon>Desulfarculaceae</taxon>
        <taxon>Desulfarculus</taxon>
    </lineage>
</organism>
<evidence type="ECO:0000256" key="2">
    <source>
        <dbReference type="ARBA" id="ARBA00011601"/>
    </source>
</evidence>
<evidence type="ECO:0000256" key="1">
    <source>
        <dbReference type="ARBA" id="ARBA00004911"/>
    </source>
</evidence>
<feature type="active site" description="Schiff-base intermediate with substrate; via pyruvic acid" evidence="15">
    <location>
        <position position="63"/>
    </location>
</feature>
<feature type="active site" description="Proton acceptor; for processing activity" evidence="15">
    <location>
        <position position="68"/>
    </location>
</feature>
<keyword evidence="6 15" id="KW-0745">Spermidine biosynthesis</keyword>
<comment type="PTM">
    <text evidence="15">Is synthesized initially as an inactive proenzyme. Formation of the active enzyme involves a self-maturation process in which the active site pyruvoyl group is generated from an internal serine residue via an autocatalytic post-translational modification. Two non-identical subunits are generated from the proenzyme in this reaction, and the pyruvate is formed at the N-terminus of the alpha chain, which is derived from the carboxyl end of the proenzyme. The post-translation cleavage follows an unusual pathway, termed non-hydrolytic serinolysis, in which the side chain hydroxyl group of the serine supplies its oxygen atom to form the C-terminus of the beta chain, while the remainder of the serine residue undergoes an oxidative deamination to produce ammonia and the pyruvoyl group blocking the N-terminus of the alpha chain.</text>
</comment>
<name>E1QLM8_DESB2</name>
<keyword evidence="9 15" id="KW-0456">Lyase</keyword>
<dbReference type="Pfam" id="PF02675">
    <property type="entry name" value="AdoMet_dc"/>
    <property type="match status" value="1"/>
</dbReference>
<comment type="catalytic activity">
    <reaction evidence="12 15">
        <text>S-adenosyl-L-methionine + H(+) = S-adenosyl 3-(methylsulfanyl)propylamine + CO2</text>
        <dbReference type="Rhea" id="RHEA:15981"/>
        <dbReference type="ChEBI" id="CHEBI:15378"/>
        <dbReference type="ChEBI" id="CHEBI:16526"/>
        <dbReference type="ChEBI" id="CHEBI:57443"/>
        <dbReference type="ChEBI" id="CHEBI:59789"/>
        <dbReference type="EC" id="4.1.1.50"/>
    </reaction>
</comment>
<evidence type="ECO:0000256" key="15">
    <source>
        <dbReference type="HAMAP-Rule" id="MF_00464"/>
    </source>
</evidence>
<dbReference type="PANTHER" id="PTHR33866">
    <property type="entry name" value="S-ADENOSYLMETHIONINE DECARBOXYLASE PROENZYME"/>
    <property type="match status" value="1"/>
</dbReference>
<dbReference type="InterPro" id="IPR042284">
    <property type="entry name" value="AdoMetDC_N"/>
</dbReference>
<keyword evidence="3 15" id="KW-0949">S-adenosyl-L-methionine</keyword>
<reference evidence="16 17" key="1">
    <citation type="journal article" date="2010" name="Stand. Genomic Sci.">
        <title>Complete genome sequence of Desulfarculus baarsii type strain (2st14).</title>
        <authorList>
            <person name="Sun H."/>
            <person name="Spring S."/>
            <person name="Lapidus A."/>
            <person name="Davenport K."/>
            <person name="Del Rio T.G."/>
            <person name="Tice H."/>
            <person name="Nolan M."/>
            <person name="Copeland A."/>
            <person name="Cheng J.F."/>
            <person name="Lucas S."/>
            <person name="Tapia R."/>
            <person name="Goodwin L."/>
            <person name="Pitluck S."/>
            <person name="Ivanova N."/>
            <person name="Pagani I."/>
            <person name="Mavromatis K."/>
            <person name="Ovchinnikova G."/>
            <person name="Pati A."/>
            <person name="Chen A."/>
            <person name="Palaniappan K."/>
            <person name="Hauser L."/>
            <person name="Chang Y.J."/>
            <person name="Jeffries C.D."/>
            <person name="Detter J.C."/>
            <person name="Han C."/>
            <person name="Rohde M."/>
            <person name="Brambilla E."/>
            <person name="Goker M."/>
            <person name="Woyke T."/>
            <person name="Bristow J."/>
            <person name="Eisen J.A."/>
            <person name="Markowitz V."/>
            <person name="Hugenholtz P."/>
            <person name="Kyrpides N.C."/>
            <person name="Klenk H.P."/>
            <person name="Land M."/>
        </authorList>
    </citation>
    <scope>NUCLEOTIDE SEQUENCE [LARGE SCALE GENOMIC DNA]</scope>
    <source>
        <strain evidence="17">ATCC 33931 / DSM 2075 / LMG 7858 / VKM B-1802 / 2st14</strain>
    </source>
</reference>
<comment type="similarity">
    <text evidence="14 15">Belongs to the prokaryotic AdoMetDC family. Type 1 subfamily.</text>
</comment>
<evidence type="ECO:0000313" key="16">
    <source>
        <dbReference type="EMBL" id="ADK86463.1"/>
    </source>
</evidence>
<accession>E1QLM8</accession>
<dbReference type="HOGENOM" id="CLU_125470_2_3_7"/>
<dbReference type="KEGG" id="dbr:Deba_3110"/>
<evidence type="ECO:0000256" key="8">
    <source>
        <dbReference type="ARBA" id="ARBA00023145"/>
    </source>
</evidence>
<comment type="subunit">
    <text evidence="2 15">Heterotetramer of two alpha and two beta chains arranged as a dimer of alpha/beta heterodimers.</text>
</comment>
<gene>
    <name evidence="15" type="primary">speH</name>
    <name evidence="16" type="ordered locus">Deba_3110</name>
</gene>